<dbReference type="RefSeq" id="WP_036197169.1">
    <property type="nucleotide sequence ID" value="NZ_AVCY01000029.1"/>
</dbReference>
<reference evidence="1 2" key="1">
    <citation type="submission" date="2014-02" db="EMBL/GenBank/DDBJ databases">
        <title>Draft genome sequence of Lysinibacillus sinduriensis JCM 15800.</title>
        <authorList>
            <person name="Zhang F."/>
            <person name="Wang G."/>
            <person name="Zhang L."/>
        </authorList>
    </citation>
    <scope>NUCLEOTIDE SEQUENCE [LARGE SCALE GENOMIC DNA]</scope>
    <source>
        <strain evidence="1 2">JCM 15800</strain>
    </source>
</reference>
<organism evidence="1 2">
    <name type="scientific">Ureibacillus sinduriensis BLB-1 = JCM 15800</name>
    <dbReference type="NCBI Taxonomy" id="1384057"/>
    <lineage>
        <taxon>Bacteria</taxon>
        <taxon>Bacillati</taxon>
        <taxon>Bacillota</taxon>
        <taxon>Bacilli</taxon>
        <taxon>Bacillales</taxon>
        <taxon>Caryophanaceae</taxon>
        <taxon>Ureibacillus</taxon>
    </lineage>
</organism>
<dbReference type="Proteomes" id="UP000030408">
    <property type="component" value="Unassembled WGS sequence"/>
</dbReference>
<sequence>MVNGNHLEEIINLINAKNKKKHDDNQHKCCCDKKHDHGKKHDECEDCCIVTLVLDQVGGPDSNVVVRSFNTSCMVNCMIMEGTTPAAEAIACLCEQGFKIVESAQVNPNRPVLILRRCSS</sequence>
<name>A0A0A3I2L0_9BACL</name>
<accession>A0A0A3I2L0</accession>
<proteinExistence type="predicted"/>
<dbReference type="AlphaFoldDB" id="A0A0A3I2L0"/>
<protein>
    <submittedName>
        <fullName evidence="1">Uncharacterized protein</fullName>
    </submittedName>
</protein>
<dbReference type="EMBL" id="JPVO01000027">
    <property type="protein sequence ID" value="KGR78949.1"/>
    <property type="molecule type" value="Genomic_DNA"/>
</dbReference>
<keyword evidence="2" id="KW-1185">Reference proteome</keyword>
<gene>
    <name evidence="1" type="ORF">CD33_00735</name>
</gene>
<evidence type="ECO:0000313" key="2">
    <source>
        <dbReference type="Proteomes" id="UP000030408"/>
    </source>
</evidence>
<evidence type="ECO:0000313" key="1">
    <source>
        <dbReference type="EMBL" id="KGR78949.1"/>
    </source>
</evidence>
<comment type="caution">
    <text evidence="1">The sequence shown here is derived from an EMBL/GenBank/DDBJ whole genome shotgun (WGS) entry which is preliminary data.</text>
</comment>